<sequence length="530" mass="60135">MADGKQQLQNDNNHTETDREQGNSSHNETQNRIDSLKQTKVKVKTAFTKVRNNLLWLIEVAQDSDENENTPSKRDIRQESFILNSALDEAVEIMGLLADEYAKKNDTDNMKKISREMEELEEKFSAAHEEVKDYLISCKDTMSTSGKSRSKEDVDRFVQSTIDQSPDPIHPDNENTHSPPESNGAPPLQQPVALSSSLNQFTKPIHPENNDVLPLQQPLALLSPNQSTEKQSSIAMCQIVPTDDAGPPVSMSLGHDMWKQLKRVSIPMFSGDKKTYESWKAAFHACVDSAPATSEYKLLQLRQYLSGEALKCVDNLGHSATSYAAAKQRLDRKYGGKRRQINIFLEEIDSFKPIRQGVAKDLDLFADILDIAVVKIKDMGRAEELGNGSLYTKLQTKMPESLLAQYQRWVFENGKIENVETLHRFIIQEAEFQTVASETIRGVIGASENKYKGNNSSHRTHATYSDQSLTRREYPDLSISNQRQVKCVICLKPHVVYRCDQFKSMNNDQRWMAAKEHRLCFRCLGRNHDP</sequence>
<dbReference type="EMBL" id="JAZGQO010000009">
    <property type="protein sequence ID" value="KAK6178336.1"/>
    <property type="molecule type" value="Genomic_DNA"/>
</dbReference>
<feature type="region of interest" description="Disordered" evidence="2">
    <location>
        <begin position="1"/>
        <end position="36"/>
    </location>
</feature>
<name>A0AAN8JHJ4_PATCE</name>
<gene>
    <name evidence="3" type="ORF">SNE40_013135</name>
</gene>
<keyword evidence="1" id="KW-0175">Coiled coil</keyword>
<dbReference type="Pfam" id="PF03564">
    <property type="entry name" value="DUF1759"/>
    <property type="match status" value="1"/>
</dbReference>
<dbReference type="InterPro" id="IPR005312">
    <property type="entry name" value="DUF1759"/>
</dbReference>
<comment type="caution">
    <text evidence="3">The sequence shown here is derived from an EMBL/GenBank/DDBJ whole genome shotgun (WGS) entry which is preliminary data.</text>
</comment>
<reference evidence="3 4" key="1">
    <citation type="submission" date="2024-01" db="EMBL/GenBank/DDBJ databases">
        <title>The genome of the rayed Mediterranean limpet Patella caerulea (Linnaeus, 1758).</title>
        <authorList>
            <person name="Anh-Thu Weber A."/>
            <person name="Halstead-Nussloch G."/>
        </authorList>
    </citation>
    <scope>NUCLEOTIDE SEQUENCE [LARGE SCALE GENOMIC DNA]</scope>
    <source>
        <strain evidence="3">AATW-2023a</strain>
        <tissue evidence="3">Whole specimen</tissue>
    </source>
</reference>
<evidence type="ECO:0000313" key="3">
    <source>
        <dbReference type="EMBL" id="KAK6178336.1"/>
    </source>
</evidence>
<feature type="coiled-coil region" evidence="1">
    <location>
        <begin position="103"/>
        <end position="137"/>
    </location>
</feature>
<dbReference type="PANTHER" id="PTHR47331">
    <property type="entry name" value="PHD-TYPE DOMAIN-CONTAINING PROTEIN"/>
    <property type="match status" value="1"/>
</dbReference>
<evidence type="ECO:0008006" key="5">
    <source>
        <dbReference type="Google" id="ProtNLM"/>
    </source>
</evidence>
<evidence type="ECO:0000313" key="4">
    <source>
        <dbReference type="Proteomes" id="UP001347796"/>
    </source>
</evidence>
<organism evidence="3 4">
    <name type="scientific">Patella caerulea</name>
    <name type="common">Rayed Mediterranean limpet</name>
    <dbReference type="NCBI Taxonomy" id="87958"/>
    <lineage>
        <taxon>Eukaryota</taxon>
        <taxon>Metazoa</taxon>
        <taxon>Spiralia</taxon>
        <taxon>Lophotrochozoa</taxon>
        <taxon>Mollusca</taxon>
        <taxon>Gastropoda</taxon>
        <taxon>Patellogastropoda</taxon>
        <taxon>Patelloidea</taxon>
        <taxon>Patellidae</taxon>
        <taxon>Patella</taxon>
    </lineage>
</organism>
<keyword evidence="4" id="KW-1185">Reference proteome</keyword>
<accession>A0AAN8JHJ4</accession>
<protein>
    <recommendedName>
        <fullName evidence="5">Gag protein</fullName>
    </recommendedName>
</protein>
<feature type="compositionally biased region" description="Polar residues" evidence="2">
    <location>
        <begin position="1"/>
        <end position="12"/>
    </location>
</feature>
<dbReference type="AlphaFoldDB" id="A0AAN8JHJ4"/>
<evidence type="ECO:0000256" key="2">
    <source>
        <dbReference type="SAM" id="MobiDB-lite"/>
    </source>
</evidence>
<proteinExistence type="predicted"/>
<dbReference type="Proteomes" id="UP001347796">
    <property type="component" value="Unassembled WGS sequence"/>
</dbReference>
<feature type="region of interest" description="Disordered" evidence="2">
    <location>
        <begin position="161"/>
        <end position="191"/>
    </location>
</feature>
<evidence type="ECO:0000256" key="1">
    <source>
        <dbReference type="SAM" id="Coils"/>
    </source>
</evidence>